<keyword evidence="2" id="KW-1185">Reference proteome</keyword>
<dbReference type="EMBL" id="CAXJIO010000013">
    <property type="protein sequence ID" value="CAL2103541.1"/>
    <property type="molecule type" value="Genomic_DNA"/>
</dbReference>
<name>A0ABM9PD44_9FLAO</name>
<protein>
    <submittedName>
        <fullName evidence="1">Uncharacterized protein</fullName>
    </submittedName>
</protein>
<sequence>MATVTSEYTAIDSLTISLIGNASAKLKINFEADIVTISSFKNILNSQSSWESFLVSIIEFLTKFLLTYLSGSAIPKVGSSQNFNLPSNLLTAIFNLQTSKVTINGDIDMTNNSSIPITAKVFAEALTVDNNGKKQQIINPEKMFLGYENNQLKGVSAREPIKIIPITGATITSS</sequence>
<organism evidence="1 2">
    <name type="scientific">Tenacibaculum polynesiense</name>
    <dbReference type="NCBI Taxonomy" id="3137857"/>
    <lineage>
        <taxon>Bacteria</taxon>
        <taxon>Pseudomonadati</taxon>
        <taxon>Bacteroidota</taxon>
        <taxon>Flavobacteriia</taxon>
        <taxon>Flavobacteriales</taxon>
        <taxon>Flavobacteriaceae</taxon>
        <taxon>Tenacibaculum</taxon>
    </lineage>
</organism>
<gene>
    <name evidence="1" type="ORF">T190423A01A_40134</name>
</gene>
<evidence type="ECO:0000313" key="1">
    <source>
        <dbReference type="EMBL" id="CAL2103541.1"/>
    </source>
</evidence>
<dbReference type="RefSeq" id="WP_348717745.1">
    <property type="nucleotide sequence ID" value="NZ_CAXJIO010000013.1"/>
</dbReference>
<evidence type="ECO:0000313" key="2">
    <source>
        <dbReference type="Proteomes" id="UP001497527"/>
    </source>
</evidence>
<dbReference type="Proteomes" id="UP001497527">
    <property type="component" value="Unassembled WGS sequence"/>
</dbReference>
<comment type="caution">
    <text evidence="1">The sequence shown here is derived from an EMBL/GenBank/DDBJ whole genome shotgun (WGS) entry which is preliminary data.</text>
</comment>
<reference evidence="1 2" key="1">
    <citation type="submission" date="2024-05" db="EMBL/GenBank/DDBJ databases">
        <authorList>
            <person name="Duchaud E."/>
        </authorList>
    </citation>
    <scope>NUCLEOTIDE SEQUENCE [LARGE SCALE GENOMIC DNA]</scope>
    <source>
        <strain evidence="1">Ena-SAMPLE-TAB-13-05-2024-13:56:06:370-140308</strain>
    </source>
</reference>
<accession>A0ABM9PD44</accession>
<proteinExistence type="predicted"/>